<name>A0A8C2BEJ8_CYPCA</name>
<reference evidence="3" key="1">
    <citation type="submission" date="2025-08" db="UniProtKB">
        <authorList>
            <consortium name="Ensembl"/>
        </authorList>
    </citation>
    <scope>IDENTIFICATION</scope>
</reference>
<accession>A0A8C2BEJ8</accession>
<comment type="cofactor">
    <cofactor evidence="1">
        <name>[4Fe-4S] cluster</name>
        <dbReference type="ChEBI" id="CHEBI:49883"/>
    </cofactor>
</comment>
<evidence type="ECO:0000256" key="1">
    <source>
        <dbReference type="ARBA" id="ARBA00001966"/>
    </source>
</evidence>
<dbReference type="AlphaFoldDB" id="A0A8C2BEJ8"/>
<keyword evidence="2" id="KW-0408">Iron</keyword>
<evidence type="ECO:0000313" key="3">
    <source>
        <dbReference type="Ensembl" id="ENSCCRP00015119523.1"/>
    </source>
</evidence>
<dbReference type="Ensembl" id="ENSCCRT00015123318.1">
    <property type="protein sequence ID" value="ENSCCRP00015119523.1"/>
    <property type="gene ID" value="ENSCCRG00015047064.1"/>
</dbReference>
<dbReference type="PANTHER" id="PTHR10949">
    <property type="entry name" value="LIPOYL SYNTHASE"/>
    <property type="match status" value="1"/>
</dbReference>
<dbReference type="GO" id="GO:0016992">
    <property type="term" value="F:lipoate synthase activity"/>
    <property type="evidence" value="ECO:0007669"/>
    <property type="project" value="InterPro"/>
</dbReference>
<dbReference type="InterPro" id="IPR003698">
    <property type="entry name" value="Lipoyl_synth"/>
</dbReference>
<dbReference type="GO" id="GO:0005739">
    <property type="term" value="C:mitochondrion"/>
    <property type="evidence" value="ECO:0007669"/>
    <property type="project" value="TreeGrafter"/>
</dbReference>
<keyword evidence="2" id="KW-0411">Iron-sulfur</keyword>
<keyword evidence="2" id="KW-0004">4Fe-4S</keyword>
<evidence type="ECO:0000256" key="2">
    <source>
        <dbReference type="ARBA" id="ARBA00022485"/>
    </source>
</evidence>
<keyword evidence="2" id="KW-0479">Metal-binding</keyword>
<dbReference type="GO" id="GO:0051539">
    <property type="term" value="F:4 iron, 4 sulfur cluster binding"/>
    <property type="evidence" value="ECO:0007669"/>
    <property type="project" value="UniProtKB-KW"/>
</dbReference>
<sequence>MVFILKEQTIRQRTLKYTHIDDLSLRCIHLSRDMKEKALNLQDFISGELSEKSKCEEDRDRREKGKRMDTPLSFWCMNVEIFQYRGFYQSVCEEAWCPSIGKCWAGGEYATATVMVSVLKEPYNTAKATAAWGQDYVVLTSVHRDVSSISLIHDLFSLRNTKVLVECLTPDFREDLAAVEKIALSGLDVYAHDVLNCQRFTEVSAVESRVLA</sequence>
<evidence type="ECO:0000313" key="4">
    <source>
        <dbReference type="Proteomes" id="UP000694700"/>
    </source>
</evidence>
<dbReference type="PANTHER" id="PTHR10949:SF0">
    <property type="entry name" value="LIPOYL SYNTHASE, MITOCHONDRIAL"/>
    <property type="match status" value="1"/>
</dbReference>
<organism evidence="3 4">
    <name type="scientific">Cyprinus carpio</name>
    <name type="common">Common carp</name>
    <dbReference type="NCBI Taxonomy" id="7962"/>
    <lineage>
        <taxon>Eukaryota</taxon>
        <taxon>Metazoa</taxon>
        <taxon>Chordata</taxon>
        <taxon>Craniata</taxon>
        <taxon>Vertebrata</taxon>
        <taxon>Euteleostomi</taxon>
        <taxon>Actinopterygii</taxon>
        <taxon>Neopterygii</taxon>
        <taxon>Teleostei</taxon>
        <taxon>Ostariophysi</taxon>
        <taxon>Cypriniformes</taxon>
        <taxon>Cyprinidae</taxon>
        <taxon>Cyprininae</taxon>
        <taxon>Cyprinus</taxon>
    </lineage>
</organism>
<dbReference type="Proteomes" id="UP000694700">
    <property type="component" value="Unplaced"/>
</dbReference>
<protein>
    <submittedName>
        <fullName evidence="3">Lipoic acid synthetase</fullName>
    </submittedName>
</protein>
<proteinExistence type="predicted"/>